<dbReference type="PRINTS" id="PR00509">
    <property type="entry name" value="PGMPMM"/>
</dbReference>
<evidence type="ECO:0000259" key="5">
    <source>
        <dbReference type="Pfam" id="PF02880"/>
    </source>
</evidence>
<dbReference type="InterPro" id="IPR050060">
    <property type="entry name" value="Phosphoglucosamine_mutase"/>
</dbReference>
<evidence type="ECO:0000256" key="1">
    <source>
        <dbReference type="ARBA" id="ARBA00001946"/>
    </source>
</evidence>
<evidence type="ECO:0000256" key="3">
    <source>
        <dbReference type="ARBA" id="ARBA00022553"/>
    </source>
</evidence>
<dbReference type="InterPro" id="IPR005846">
    <property type="entry name" value="A-D-PHexomutase_a/b/a-III"/>
</dbReference>
<feature type="domain" description="Alpha-D-phosphohexomutase alpha/beta/alpha" evidence="4">
    <location>
        <begin position="8"/>
        <end position="138"/>
    </location>
</feature>
<keyword evidence="7" id="KW-1185">Reference proteome</keyword>
<dbReference type="SUPFAM" id="SSF53738">
    <property type="entry name" value="Phosphoglucomutase, first 3 domains"/>
    <property type="match status" value="3"/>
</dbReference>
<dbReference type="InterPro" id="IPR016055">
    <property type="entry name" value="A-D-PHexomutase_a/b/a-I/II/III"/>
</dbReference>
<dbReference type="InterPro" id="IPR005841">
    <property type="entry name" value="Alpha-D-phosphohexomutase_SF"/>
</dbReference>
<dbReference type="AlphaFoldDB" id="A0A0F0CUK2"/>
<evidence type="ECO:0000313" key="6">
    <source>
        <dbReference type="EMBL" id="KJJ85201.1"/>
    </source>
</evidence>
<dbReference type="Proteomes" id="UP000033428">
    <property type="component" value="Unassembled WGS sequence"/>
</dbReference>
<dbReference type="Gene3D" id="3.30.310.50">
    <property type="entry name" value="Alpha-D-phosphohexomutase, C-terminal domain"/>
    <property type="match status" value="1"/>
</dbReference>
<proteinExistence type="inferred from homology"/>
<dbReference type="SUPFAM" id="SSF55957">
    <property type="entry name" value="Phosphoglucomutase, C-terminal domain"/>
    <property type="match status" value="1"/>
</dbReference>
<dbReference type="PROSITE" id="PS00710">
    <property type="entry name" value="PGM_PMM"/>
    <property type="match status" value="1"/>
</dbReference>
<dbReference type="PANTHER" id="PTHR42946:SF1">
    <property type="entry name" value="PHOSPHOGLUCOMUTASE (ALPHA-D-GLUCOSE-1,6-BISPHOSPHATE-DEPENDENT)"/>
    <property type="match status" value="1"/>
</dbReference>
<evidence type="ECO:0000259" key="4">
    <source>
        <dbReference type="Pfam" id="PF02878"/>
    </source>
</evidence>
<dbReference type="InterPro" id="IPR036900">
    <property type="entry name" value="A-D-PHexomutase_C_sf"/>
</dbReference>
<sequence>MSEHFVELKFGTSGLRDTVENMTDMECYINTKGFLLYLKKIGEFKSRDKVALAGDRRPSTRRIKKAVAMAIHDMGGVSDDQGLVPSPSLAFYAMKRGIASIMVTGSHIPSDRNGIKFTKKSGEVLKSDEQGILESVRDTRNEIAESTSIKIVFNKKRMFTEKVALEAEFFLKEPEYAGESAVEYIKRYTDIFGFARPLTGKKIFLYQHSAVGRDIIKEIFEGAGAGVYAPSSEITLQYKDENEKGKSEKEFLRSKAFISVDTESVSNKTMAVFEKVMNDENIDIGISMDGDSDRPLLVYRVYENNKPTKEVRYVTGDVLGLLTIMSLENMDVRIDAIAVPVSANDMIDEILLGKGVKISRTKIGSPYVIAAMNESISRYRNEARNEWNVFSWEANGGFLTGSNVCINNNILTALPTRDACLPLLAVIIWAEKQKKKISQIIDSLPKRFTHADRIKDFSMEYSARVLNLIRPKKEKEVVEIEFTGGALVKAFYNGDVKKNFNSGEFFEIKKTLEKFFNINQGFAEIIKINYVDGVRIYFANGEVAHLRPSGNAPEFRNYSLAGTPNRAREIVKMVLEEIVPRMAKEGKDV</sequence>
<dbReference type="GO" id="GO:0005975">
    <property type="term" value="P:carbohydrate metabolic process"/>
    <property type="evidence" value="ECO:0007669"/>
    <property type="project" value="InterPro"/>
</dbReference>
<dbReference type="PANTHER" id="PTHR42946">
    <property type="entry name" value="PHOSPHOHEXOSE MUTASE"/>
    <property type="match status" value="1"/>
</dbReference>
<comment type="caution">
    <text evidence="6">The sequence shown here is derived from an EMBL/GenBank/DDBJ whole genome shotgun (WGS) entry which is preliminary data.</text>
</comment>
<dbReference type="Pfam" id="PF02880">
    <property type="entry name" value="PGM_PMM_III"/>
    <property type="match status" value="1"/>
</dbReference>
<protein>
    <submittedName>
        <fullName evidence="6">Phosphoglucomutase/phosphomannomutase alpha/beta/alpha domain I</fullName>
    </submittedName>
</protein>
<evidence type="ECO:0000256" key="2">
    <source>
        <dbReference type="ARBA" id="ARBA00010231"/>
    </source>
</evidence>
<dbReference type="PATRIC" id="fig|1609969.3.peg.983"/>
<keyword evidence="3" id="KW-0597">Phosphoprotein</keyword>
<dbReference type="GO" id="GO:0000287">
    <property type="term" value="F:magnesium ion binding"/>
    <property type="evidence" value="ECO:0007669"/>
    <property type="project" value="InterPro"/>
</dbReference>
<dbReference type="Pfam" id="PF02878">
    <property type="entry name" value="PGM_PMM_I"/>
    <property type="match status" value="1"/>
</dbReference>
<dbReference type="EMBL" id="JYNY01000203">
    <property type="protein sequence ID" value="KJJ85201.1"/>
    <property type="molecule type" value="Genomic_DNA"/>
</dbReference>
<name>A0A0F0CUK2_9BACT</name>
<evidence type="ECO:0000313" key="7">
    <source>
        <dbReference type="Proteomes" id="UP000033428"/>
    </source>
</evidence>
<gene>
    <name evidence="6" type="ORF">OMAG_000913</name>
</gene>
<dbReference type="Gene3D" id="3.40.120.10">
    <property type="entry name" value="Alpha-D-Glucose-1,6-Bisphosphate, subunit A, domain 3"/>
    <property type="match status" value="3"/>
</dbReference>
<comment type="similarity">
    <text evidence="2">Belongs to the phosphohexose mutase family.</text>
</comment>
<dbReference type="GO" id="GO:0004615">
    <property type="term" value="F:phosphomannomutase activity"/>
    <property type="evidence" value="ECO:0007669"/>
    <property type="project" value="TreeGrafter"/>
</dbReference>
<reference evidence="6 7" key="1">
    <citation type="submission" date="2015-02" db="EMBL/GenBank/DDBJ databases">
        <title>Single-cell genomics of uncultivated deep-branching MTB reveals a conserved set of magnetosome genes.</title>
        <authorList>
            <person name="Kolinko S."/>
            <person name="Richter M."/>
            <person name="Glockner F.O."/>
            <person name="Brachmann A."/>
            <person name="Schuler D."/>
        </authorList>
    </citation>
    <scope>NUCLEOTIDE SEQUENCE [LARGE SCALE GENOMIC DNA]</scope>
    <source>
        <strain evidence="6">SKK-01</strain>
    </source>
</reference>
<feature type="domain" description="Alpha-D-phosphohexomutase alpha/beta/alpha" evidence="5">
    <location>
        <begin position="316"/>
        <end position="448"/>
    </location>
</feature>
<comment type="cofactor">
    <cofactor evidence="1">
        <name>Mg(2+)</name>
        <dbReference type="ChEBI" id="CHEBI:18420"/>
    </cofactor>
</comment>
<organism evidence="6 7">
    <name type="scientific">Candidatus Omnitrophus magneticus</name>
    <dbReference type="NCBI Taxonomy" id="1609969"/>
    <lineage>
        <taxon>Bacteria</taxon>
        <taxon>Pseudomonadati</taxon>
        <taxon>Candidatus Omnitrophota</taxon>
        <taxon>Candidatus Omnitrophus</taxon>
    </lineage>
</organism>
<accession>A0A0F0CUK2</accession>
<dbReference type="InterPro" id="IPR005844">
    <property type="entry name" value="A-D-PHexomutase_a/b/a-I"/>
</dbReference>
<dbReference type="InterPro" id="IPR016066">
    <property type="entry name" value="A-D-PHexomutase_CS"/>
</dbReference>